<dbReference type="InterPro" id="IPR007751">
    <property type="entry name" value="DUF676_lipase-like"/>
</dbReference>
<feature type="region of interest" description="Disordered" evidence="1">
    <location>
        <begin position="1"/>
        <end position="20"/>
    </location>
</feature>
<feature type="domain" description="DUF676" evidence="2">
    <location>
        <begin position="165"/>
        <end position="293"/>
    </location>
</feature>
<dbReference type="InterPro" id="IPR029058">
    <property type="entry name" value="AB_hydrolase_fold"/>
</dbReference>
<proteinExistence type="predicted"/>
<gene>
    <name evidence="3" type="ORF">K1X13_17845</name>
</gene>
<evidence type="ECO:0000256" key="1">
    <source>
        <dbReference type="SAM" id="MobiDB-lite"/>
    </source>
</evidence>
<dbReference type="GO" id="GO:0016787">
    <property type="term" value="F:hydrolase activity"/>
    <property type="evidence" value="ECO:0007669"/>
    <property type="project" value="UniProtKB-KW"/>
</dbReference>
<dbReference type="Gene3D" id="3.40.50.1820">
    <property type="entry name" value="alpha/beta hydrolase"/>
    <property type="match status" value="1"/>
</dbReference>
<accession>A0ABS7RNT4</accession>
<dbReference type="SUPFAM" id="SSF53474">
    <property type="entry name" value="alpha/beta-Hydrolases"/>
    <property type="match status" value="1"/>
</dbReference>
<evidence type="ECO:0000259" key="2">
    <source>
        <dbReference type="Pfam" id="PF05057"/>
    </source>
</evidence>
<protein>
    <submittedName>
        <fullName evidence="3">Alpha/beta fold hydrolase</fullName>
    </submittedName>
</protein>
<dbReference type="RefSeq" id="WP_221026485.1">
    <property type="nucleotide sequence ID" value="NZ_JAIEZQ010000003.1"/>
</dbReference>
<comment type="caution">
    <text evidence="3">The sequence shown here is derived from an EMBL/GenBank/DDBJ whole genome shotgun (WGS) entry which is preliminary data.</text>
</comment>
<dbReference type="Pfam" id="PF05057">
    <property type="entry name" value="DUF676"/>
    <property type="match status" value="1"/>
</dbReference>
<dbReference type="Proteomes" id="UP000754710">
    <property type="component" value="Unassembled WGS sequence"/>
</dbReference>
<keyword evidence="3" id="KW-0378">Hydrolase</keyword>
<dbReference type="EMBL" id="JAIEZQ010000003">
    <property type="protein sequence ID" value="MBY9076697.1"/>
    <property type="molecule type" value="Genomic_DNA"/>
</dbReference>
<evidence type="ECO:0000313" key="4">
    <source>
        <dbReference type="Proteomes" id="UP000754710"/>
    </source>
</evidence>
<organism evidence="3 4">
    <name type="scientific">Nocardioides jiangsuensis</name>
    <dbReference type="NCBI Taxonomy" id="2866161"/>
    <lineage>
        <taxon>Bacteria</taxon>
        <taxon>Bacillati</taxon>
        <taxon>Actinomycetota</taxon>
        <taxon>Actinomycetes</taxon>
        <taxon>Propionibacteriales</taxon>
        <taxon>Nocardioidaceae</taxon>
        <taxon>Nocardioides</taxon>
    </lineage>
</organism>
<keyword evidence="4" id="KW-1185">Reference proteome</keyword>
<reference evidence="3 4" key="1">
    <citation type="submission" date="2021-08" db="EMBL/GenBank/DDBJ databases">
        <title>Nocardioides bacterium WL0053 sp. nov., isolated from the sediment.</title>
        <authorList>
            <person name="Wang L."/>
            <person name="Zhang D."/>
            <person name="Zhang A."/>
        </authorList>
    </citation>
    <scope>NUCLEOTIDE SEQUENCE [LARGE SCALE GENOMIC DNA]</scope>
    <source>
        <strain evidence="3 4">WL0053</strain>
    </source>
</reference>
<evidence type="ECO:0000313" key="3">
    <source>
        <dbReference type="EMBL" id="MBY9076697.1"/>
    </source>
</evidence>
<sequence length="403" mass="42412">MSQTRTSRPETGGTRGPREVGVAGAAALAGDYAEDLVLGTVRDVHGAVARRVFALTNRATGGSARLPQALHDGISSTVYGGLGAGLKAASAGLRAVERQGIGPRLQEGRGGRQVLSAVNGLIGDRLRDEQPELAIPMAVRRDGRDVPLDRDALAAAFPAATGDVAVFLHGLGENDDSWDLRRDEVGGTYDSRLGDETTWTPVRLRANTGLPIAENGVALASLLEELVAAWPTRVRRIALVGHSMGGLIMRAACAVVTEAAEPWTLRVTNVVTLGTPHLGAPLERVVHAGSRVLGALPESAPIGRILDFRSVGILNLRQGLAADVQALPNARYHLVAATLAGSHRHPVSEVLGDLLVRYPSAVGTPRRGRPMFPDADVLHVPGTGHFGLLNHPDVYDALRGWLA</sequence>
<name>A0ABS7RNT4_9ACTN</name>